<dbReference type="EMBL" id="QHLY01000012">
    <property type="protein sequence ID" value="PXA67800.1"/>
    <property type="molecule type" value="Genomic_DNA"/>
</dbReference>
<name>A0A317ZMS6_9MICO</name>
<feature type="transmembrane region" description="Helical" evidence="1">
    <location>
        <begin position="106"/>
        <end position="131"/>
    </location>
</feature>
<reference evidence="2 3" key="1">
    <citation type="submission" date="2018-05" db="EMBL/GenBank/DDBJ databases">
        <title>Genetic diversity of glacier-inhabiting Cryobacterium bacteria in China and description of Cryobacterium mengkeensis sp. nov. and Arthrobacter glacialis sp. nov.</title>
        <authorList>
            <person name="Liu Q."/>
            <person name="Xin Y.-H."/>
        </authorList>
    </citation>
    <scope>NUCLEOTIDE SEQUENCE [LARGE SCALE GENOMIC DNA]</scope>
    <source>
        <strain evidence="2 3">SK-1</strain>
    </source>
</reference>
<keyword evidence="1" id="KW-1133">Transmembrane helix</keyword>
<keyword evidence="1" id="KW-0812">Transmembrane</keyword>
<dbReference type="AlphaFoldDB" id="A0A317ZMS6"/>
<sequence length="147" mass="16145">MGPGRTQARRPGRRIDHPRRRRRCVGRRGGLDDTVRSGSVRRSLASIVLGFELIVVFLATLVIFGLSDLPAWVTLGGGALLCLIMVATLGLLRYNWAYGIGWAIQVIIVATGFLNPAMFVVGALFAGMWVYCMINGAKIDRQQKENT</sequence>
<dbReference type="Proteomes" id="UP000246722">
    <property type="component" value="Unassembled WGS sequence"/>
</dbReference>
<dbReference type="Pfam" id="PF14017">
    <property type="entry name" value="DUF4233"/>
    <property type="match status" value="1"/>
</dbReference>
<organism evidence="2 3">
    <name type="scientific">Cryobacterium arcticum</name>
    <dbReference type="NCBI Taxonomy" id="670052"/>
    <lineage>
        <taxon>Bacteria</taxon>
        <taxon>Bacillati</taxon>
        <taxon>Actinomycetota</taxon>
        <taxon>Actinomycetes</taxon>
        <taxon>Micrococcales</taxon>
        <taxon>Microbacteriaceae</taxon>
        <taxon>Cryobacterium</taxon>
    </lineage>
</organism>
<gene>
    <name evidence="2" type="ORF">CTB96_14030</name>
</gene>
<comment type="caution">
    <text evidence="2">The sequence shown here is derived from an EMBL/GenBank/DDBJ whole genome shotgun (WGS) entry which is preliminary data.</text>
</comment>
<evidence type="ECO:0000313" key="3">
    <source>
        <dbReference type="Proteomes" id="UP000246722"/>
    </source>
</evidence>
<accession>A0A317ZMS6</accession>
<keyword evidence="3" id="KW-1185">Reference proteome</keyword>
<feature type="transmembrane region" description="Helical" evidence="1">
    <location>
        <begin position="72"/>
        <end position="94"/>
    </location>
</feature>
<evidence type="ECO:0000313" key="2">
    <source>
        <dbReference type="EMBL" id="PXA67800.1"/>
    </source>
</evidence>
<dbReference type="OrthoDB" id="3267755at2"/>
<feature type="transmembrane region" description="Helical" evidence="1">
    <location>
        <begin position="44"/>
        <end position="66"/>
    </location>
</feature>
<proteinExistence type="predicted"/>
<keyword evidence="1" id="KW-0472">Membrane</keyword>
<evidence type="ECO:0000256" key="1">
    <source>
        <dbReference type="SAM" id="Phobius"/>
    </source>
</evidence>
<dbReference type="InterPro" id="IPR025327">
    <property type="entry name" value="DUF4233"/>
</dbReference>
<protein>
    <submittedName>
        <fullName evidence="2">DUF4233 domain-containing protein</fullName>
    </submittedName>
</protein>